<comment type="caution">
    <text evidence="2">The sequence shown here is derived from an EMBL/GenBank/DDBJ whole genome shotgun (WGS) entry which is preliminary data.</text>
</comment>
<evidence type="ECO:0000313" key="3">
    <source>
        <dbReference type="Proteomes" id="UP001457282"/>
    </source>
</evidence>
<dbReference type="EMBL" id="JBEDUW010000173">
    <property type="protein sequence ID" value="KAK9905129.1"/>
    <property type="molecule type" value="Genomic_DNA"/>
</dbReference>
<gene>
    <name evidence="2" type="ORF">M0R45_000465</name>
</gene>
<proteinExistence type="predicted"/>
<name>A0AAW1VP56_RUBAR</name>
<reference evidence="2 3" key="1">
    <citation type="journal article" date="2023" name="G3 (Bethesda)">
        <title>A chromosome-length genome assembly and annotation of blackberry (Rubus argutus, cv. 'Hillquist').</title>
        <authorList>
            <person name="Bruna T."/>
            <person name="Aryal R."/>
            <person name="Dudchenko O."/>
            <person name="Sargent D.J."/>
            <person name="Mead D."/>
            <person name="Buti M."/>
            <person name="Cavallini A."/>
            <person name="Hytonen T."/>
            <person name="Andres J."/>
            <person name="Pham M."/>
            <person name="Weisz D."/>
            <person name="Mascagni F."/>
            <person name="Usai G."/>
            <person name="Natali L."/>
            <person name="Bassil N."/>
            <person name="Fernandez G.E."/>
            <person name="Lomsadze A."/>
            <person name="Armour M."/>
            <person name="Olukolu B."/>
            <person name="Poorten T."/>
            <person name="Britton C."/>
            <person name="Davik J."/>
            <person name="Ashrafi H."/>
            <person name="Aiden E.L."/>
            <person name="Borodovsky M."/>
            <person name="Worthington M."/>
        </authorList>
    </citation>
    <scope>NUCLEOTIDE SEQUENCE [LARGE SCALE GENOMIC DNA]</scope>
    <source>
        <strain evidence="2">PI 553951</strain>
    </source>
</reference>
<keyword evidence="3" id="KW-1185">Reference proteome</keyword>
<evidence type="ECO:0000256" key="1">
    <source>
        <dbReference type="SAM" id="MobiDB-lite"/>
    </source>
</evidence>
<dbReference type="Proteomes" id="UP001457282">
    <property type="component" value="Unassembled WGS sequence"/>
</dbReference>
<evidence type="ECO:0000313" key="2">
    <source>
        <dbReference type="EMBL" id="KAK9905129.1"/>
    </source>
</evidence>
<feature type="region of interest" description="Disordered" evidence="1">
    <location>
        <begin position="1"/>
        <end position="26"/>
    </location>
</feature>
<dbReference type="AlphaFoldDB" id="A0AAW1VP56"/>
<accession>A0AAW1VP56</accession>
<feature type="compositionally biased region" description="Low complexity" evidence="1">
    <location>
        <begin position="9"/>
        <end position="22"/>
    </location>
</feature>
<protein>
    <submittedName>
        <fullName evidence="2">Uncharacterized protein</fullName>
    </submittedName>
</protein>
<sequence>MEPKLISTSLPLPAPSQASPWLPRRRHHQHRRSILLADTRMIQFKASPCLISRRHPLSQPDAALTPCHSRPLPHRTWNRPVAALRRTTAQSPVLPVPICTCSSLNPIRRRFSLCLARRRRPNLPAS</sequence>
<organism evidence="2 3">
    <name type="scientific">Rubus argutus</name>
    <name type="common">Southern blackberry</name>
    <dbReference type="NCBI Taxonomy" id="59490"/>
    <lineage>
        <taxon>Eukaryota</taxon>
        <taxon>Viridiplantae</taxon>
        <taxon>Streptophyta</taxon>
        <taxon>Embryophyta</taxon>
        <taxon>Tracheophyta</taxon>
        <taxon>Spermatophyta</taxon>
        <taxon>Magnoliopsida</taxon>
        <taxon>eudicotyledons</taxon>
        <taxon>Gunneridae</taxon>
        <taxon>Pentapetalae</taxon>
        <taxon>rosids</taxon>
        <taxon>fabids</taxon>
        <taxon>Rosales</taxon>
        <taxon>Rosaceae</taxon>
        <taxon>Rosoideae</taxon>
        <taxon>Rosoideae incertae sedis</taxon>
        <taxon>Rubus</taxon>
    </lineage>
</organism>